<keyword evidence="2" id="KW-1185">Reference proteome</keyword>
<accession>A0ABU5Z5H6</accession>
<dbReference type="EMBL" id="JAYKBW010000002">
    <property type="protein sequence ID" value="MEB3074186.1"/>
    <property type="molecule type" value="Genomic_DNA"/>
</dbReference>
<proteinExistence type="predicted"/>
<evidence type="ECO:0008006" key="3">
    <source>
        <dbReference type="Google" id="ProtNLM"/>
    </source>
</evidence>
<dbReference type="SUPFAM" id="SSF50969">
    <property type="entry name" value="YVTN repeat-like/Quinoprotein amine dehydrogenase"/>
    <property type="match status" value="1"/>
</dbReference>
<name>A0ABU5Z5H6_9FLAO</name>
<gene>
    <name evidence="1" type="ORF">VJJ08_02590</name>
</gene>
<protein>
    <recommendedName>
        <fullName evidence="3">WD40 repeat domain-containing protein</fullName>
    </recommendedName>
</protein>
<organism evidence="1 2">
    <name type="scientific">Capnocytophaga gingivalis</name>
    <dbReference type="NCBI Taxonomy" id="1017"/>
    <lineage>
        <taxon>Bacteria</taxon>
        <taxon>Pseudomonadati</taxon>
        <taxon>Bacteroidota</taxon>
        <taxon>Flavobacteriia</taxon>
        <taxon>Flavobacteriales</taxon>
        <taxon>Flavobacteriaceae</taxon>
        <taxon>Capnocytophaga</taxon>
    </lineage>
</organism>
<sequence length="287" mass="33474">MTITNYTKHSKNPLLPEAFQHLKRRDIFAIDYTHRQIGVSNEAAGFSLYTFEKELLWEVDKPIGDVLLLIDRQQIWLAERHNAQKITIWVYDLQGNALASLPMKDEIVDANIGLKALPNNKVIITFYGGQDGAMSSLLSFEDKKLTIVKKLPDDIDFCCMMSEGEAIFVDFYEAKLYIMSYPQLKTRKEYQFSEDWGVVAQPLEGTKILITDLNCNRHYIFDLRTMTIEEEITFKGFEPYQEEGEDFLVTDIDEFHYHNGQWIATYMEVDSQRNALFYWLVSENRNS</sequence>
<comment type="caution">
    <text evidence="1">The sequence shown here is derived from an EMBL/GenBank/DDBJ whole genome shotgun (WGS) entry which is preliminary data.</text>
</comment>
<dbReference type="RefSeq" id="WP_323982622.1">
    <property type="nucleotide sequence ID" value="NZ_JAYKBW010000002.1"/>
</dbReference>
<evidence type="ECO:0000313" key="2">
    <source>
        <dbReference type="Proteomes" id="UP001311730"/>
    </source>
</evidence>
<dbReference type="InterPro" id="IPR011044">
    <property type="entry name" value="Quino_amine_DH_bsu"/>
</dbReference>
<evidence type="ECO:0000313" key="1">
    <source>
        <dbReference type="EMBL" id="MEB3074186.1"/>
    </source>
</evidence>
<dbReference type="Proteomes" id="UP001311730">
    <property type="component" value="Unassembled WGS sequence"/>
</dbReference>
<reference evidence="1 2" key="1">
    <citation type="submission" date="2023-12" db="EMBL/GenBank/DDBJ databases">
        <title>Genomic sequences of Capnocytophaga and Parvimonas strains.</title>
        <authorList>
            <person name="Watt R.M."/>
            <person name="Wang M."/>
            <person name="Yang T."/>
            <person name="Tong W.M."/>
        </authorList>
    </citation>
    <scope>NUCLEOTIDE SEQUENCE [LARGE SCALE GENOMIC DNA]</scope>
    <source>
        <strain evidence="1 2">CCUG 13096</strain>
    </source>
</reference>